<gene>
    <name evidence="1" type="ORF">HRI_000071600</name>
</gene>
<dbReference type="Proteomes" id="UP001165190">
    <property type="component" value="Unassembled WGS sequence"/>
</dbReference>
<protein>
    <submittedName>
        <fullName evidence="1">Uncharacterized protein</fullName>
    </submittedName>
</protein>
<evidence type="ECO:0000313" key="2">
    <source>
        <dbReference type="Proteomes" id="UP001165190"/>
    </source>
</evidence>
<name>A0A9W7LGD9_HIBTR</name>
<reference evidence="1" key="1">
    <citation type="submission" date="2023-05" db="EMBL/GenBank/DDBJ databases">
        <title>Genome and transcriptome analyses reveal genes involved in the formation of fine ridges on petal epidermal cells in Hibiscus trionum.</title>
        <authorList>
            <person name="Koshimizu S."/>
            <person name="Masuda S."/>
            <person name="Ishii T."/>
            <person name="Shirasu K."/>
            <person name="Hoshino A."/>
            <person name="Arita M."/>
        </authorList>
    </citation>
    <scope>NUCLEOTIDE SEQUENCE</scope>
    <source>
        <strain evidence="1">Hamamatsu line</strain>
    </source>
</reference>
<comment type="caution">
    <text evidence="1">The sequence shown here is derived from an EMBL/GenBank/DDBJ whole genome shotgun (WGS) entry which is preliminary data.</text>
</comment>
<sequence length="82" mass="9054">MRGGKFLNRINTKAVVEVMRMRLRLPVAMAPHIQELAVAVGENSNVRVVVKVMGVASNELGEVVTTREEERRRLQGKKNAGG</sequence>
<dbReference type="AlphaFoldDB" id="A0A9W7LGD9"/>
<accession>A0A9W7LGD9</accession>
<evidence type="ECO:0000313" key="1">
    <source>
        <dbReference type="EMBL" id="GMI64023.1"/>
    </source>
</evidence>
<organism evidence="1 2">
    <name type="scientific">Hibiscus trionum</name>
    <name type="common">Flower of an hour</name>
    <dbReference type="NCBI Taxonomy" id="183268"/>
    <lineage>
        <taxon>Eukaryota</taxon>
        <taxon>Viridiplantae</taxon>
        <taxon>Streptophyta</taxon>
        <taxon>Embryophyta</taxon>
        <taxon>Tracheophyta</taxon>
        <taxon>Spermatophyta</taxon>
        <taxon>Magnoliopsida</taxon>
        <taxon>eudicotyledons</taxon>
        <taxon>Gunneridae</taxon>
        <taxon>Pentapetalae</taxon>
        <taxon>rosids</taxon>
        <taxon>malvids</taxon>
        <taxon>Malvales</taxon>
        <taxon>Malvaceae</taxon>
        <taxon>Malvoideae</taxon>
        <taxon>Hibiscus</taxon>
    </lineage>
</organism>
<proteinExistence type="predicted"/>
<dbReference type="EMBL" id="BSYR01000002">
    <property type="protein sequence ID" value="GMI64023.1"/>
    <property type="molecule type" value="Genomic_DNA"/>
</dbReference>
<keyword evidence="2" id="KW-1185">Reference proteome</keyword>